<keyword evidence="4" id="KW-1185">Reference proteome</keyword>
<reference evidence="3" key="1">
    <citation type="submission" date="2015-07" db="EMBL/GenBank/DDBJ databases">
        <title>Draft Genome Sequences of Anaerolinea thermolimosa IMO-1, Bellilinea caldifistulae GOMI-1, Leptolinea tardivitalis YMTK-2, Levilinea saccharolytica KIBI-1,Longilinea arvoryzae KOME-1, Previously Described as Members of the Anaerolineaceae (Chloroflexi).</title>
        <authorList>
            <person name="Sekiguchi Y."/>
            <person name="Ohashi A."/>
            <person name="Matsuura N."/>
            <person name="Tourlousse M.D."/>
        </authorList>
    </citation>
    <scope>NUCLEOTIDE SEQUENCE [LARGE SCALE GENOMIC DNA]</scope>
    <source>
        <strain evidence="3">KOME-1</strain>
    </source>
</reference>
<evidence type="ECO:0000313" key="3">
    <source>
        <dbReference type="EMBL" id="GAP14693.1"/>
    </source>
</evidence>
<dbReference type="RefSeq" id="WP_075073931.1">
    <property type="nucleotide sequence ID" value="NZ_DF967972.1"/>
</dbReference>
<protein>
    <recommendedName>
        <fullName evidence="2">DUF2007 domain-containing protein</fullName>
    </recommendedName>
</protein>
<feature type="domain" description="DUF2007" evidence="2">
    <location>
        <begin position="9"/>
        <end position="67"/>
    </location>
</feature>
<organism evidence="3">
    <name type="scientific">Longilinea arvoryzae</name>
    <dbReference type="NCBI Taxonomy" id="360412"/>
    <lineage>
        <taxon>Bacteria</taxon>
        <taxon>Bacillati</taxon>
        <taxon>Chloroflexota</taxon>
        <taxon>Anaerolineae</taxon>
        <taxon>Anaerolineales</taxon>
        <taxon>Anaerolineaceae</taxon>
        <taxon>Longilinea</taxon>
    </lineage>
</organism>
<evidence type="ECO:0000313" key="4">
    <source>
        <dbReference type="Proteomes" id="UP000055060"/>
    </source>
</evidence>
<dbReference type="AlphaFoldDB" id="A0A0S7BLQ3"/>
<dbReference type="Proteomes" id="UP000055060">
    <property type="component" value="Unassembled WGS sequence"/>
</dbReference>
<feature type="compositionally biased region" description="Acidic residues" evidence="1">
    <location>
        <begin position="83"/>
        <end position="95"/>
    </location>
</feature>
<dbReference type="STRING" id="360412.LARV_02467"/>
<dbReference type="Pfam" id="PF09413">
    <property type="entry name" value="DUF2007"/>
    <property type="match status" value="1"/>
</dbReference>
<dbReference type="InterPro" id="IPR018551">
    <property type="entry name" value="DUF2007"/>
</dbReference>
<accession>A0A0S7BLQ3</accession>
<proteinExistence type="predicted"/>
<name>A0A0S7BLQ3_9CHLR</name>
<evidence type="ECO:0000259" key="2">
    <source>
        <dbReference type="Pfam" id="PF09413"/>
    </source>
</evidence>
<sequence>MKSTYELAYTASGSFLAESITALLKSFGIEAYVNLESSGIFSALGEARIYVPAEQLKDARQILIQMEQGRLQLTPWDLNDTPVNEEPEDGDSDSD</sequence>
<gene>
    <name evidence="3" type="ORF">LARV_02467</name>
</gene>
<evidence type="ECO:0000256" key="1">
    <source>
        <dbReference type="SAM" id="MobiDB-lite"/>
    </source>
</evidence>
<feature type="region of interest" description="Disordered" evidence="1">
    <location>
        <begin position="75"/>
        <end position="95"/>
    </location>
</feature>
<dbReference type="EMBL" id="DF967972">
    <property type="protein sequence ID" value="GAP14693.1"/>
    <property type="molecule type" value="Genomic_DNA"/>
</dbReference>